<keyword evidence="3" id="KW-1185">Reference proteome</keyword>
<proteinExistence type="predicted"/>
<evidence type="ECO:0000313" key="2">
    <source>
        <dbReference type="EMBL" id="MEL1241047.1"/>
    </source>
</evidence>
<dbReference type="RefSeq" id="WP_341700271.1">
    <property type="nucleotide sequence ID" value="NZ_JBBYHU010000013.1"/>
</dbReference>
<protein>
    <recommendedName>
        <fullName evidence="1">RelA/SpoT domain-containing protein</fullName>
    </recommendedName>
</protein>
<dbReference type="Pfam" id="PF04607">
    <property type="entry name" value="RelA_SpoT"/>
    <property type="match status" value="1"/>
</dbReference>
<dbReference type="CDD" id="cd05399">
    <property type="entry name" value="NT_Rel-Spo_like"/>
    <property type="match status" value="1"/>
</dbReference>
<dbReference type="Gene3D" id="1.10.287.860">
    <property type="entry name" value="Nucleotidyltransferase"/>
    <property type="match status" value="1"/>
</dbReference>
<dbReference type="SUPFAM" id="SSF81301">
    <property type="entry name" value="Nucleotidyltransferase"/>
    <property type="match status" value="1"/>
</dbReference>
<dbReference type="PANTHER" id="PTHR41773:SF1">
    <property type="entry name" value="RELA_SPOT DOMAIN-CONTAINING PROTEIN"/>
    <property type="match status" value="1"/>
</dbReference>
<dbReference type="InterPro" id="IPR043519">
    <property type="entry name" value="NT_sf"/>
</dbReference>
<dbReference type="Gene3D" id="3.30.460.10">
    <property type="entry name" value="Beta Polymerase, domain 2"/>
    <property type="match status" value="1"/>
</dbReference>
<evidence type="ECO:0000313" key="3">
    <source>
        <dbReference type="Proteomes" id="UP001398556"/>
    </source>
</evidence>
<name>A0ABU9HM68_9FLAO</name>
<gene>
    <name evidence="2" type="ORF">AAEO59_08310</name>
</gene>
<evidence type="ECO:0000259" key="1">
    <source>
        <dbReference type="SMART" id="SM00954"/>
    </source>
</evidence>
<dbReference type="PANTHER" id="PTHR41773">
    <property type="entry name" value="GTP PYROPHOSPHATASE-RELATED"/>
    <property type="match status" value="1"/>
</dbReference>
<comment type="caution">
    <text evidence="2">The sequence shown here is derived from an EMBL/GenBank/DDBJ whole genome shotgun (WGS) entry which is preliminary data.</text>
</comment>
<reference evidence="2 3" key="1">
    <citation type="submission" date="2024-04" db="EMBL/GenBank/DDBJ databases">
        <title>Flavobacterium sp. DGU99 16S ribosomal RNA gene Genome sequencing and assembly.</title>
        <authorList>
            <person name="Park S."/>
        </authorList>
    </citation>
    <scope>NUCLEOTIDE SEQUENCE [LARGE SCALE GENOMIC DNA]</scope>
    <source>
        <strain evidence="2 3">DGU99</strain>
    </source>
</reference>
<dbReference type="Proteomes" id="UP001398556">
    <property type="component" value="Unassembled WGS sequence"/>
</dbReference>
<accession>A0ABU9HM68</accession>
<dbReference type="EMBL" id="JBBYHU010000013">
    <property type="protein sequence ID" value="MEL1241047.1"/>
    <property type="molecule type" value="Genomic_DNA"/>
</dbReference>
<sequence>MKTLAEFNKLKPTYQAFTEKMYDLVVSLLKQNNIKCHLIEHRTKEQLSFASKIVKKNESFDSTEITDISGLRIITYYQKDVDIISQLILKEFGIDNKNSIDKSEILKSNEFGYQSVHYIVKLKENRFNLTEWSSFKNLKAEIQIRTVLQHAWASISHELQYKKSYEIPDELKRKLYRLSGLFELADEEFGELKEKHNSIEKQVFKGVTKENTVKTTEINLITIDHFIQTSKIATQIQEAALKAGFSIEDITEEEQIKSKSYKQSLSEILKLIQVLEVSDLNDLETLLNNSLKNAYLFFNEVFKKNGVNVWTGWKDFFVELILIANVKDLDNDYLISNGWSKSFLDSIKSATKKYYG</sequence>
<dbReference type="SMART" id="SM00954">
    <property type="entry name" value="RelA_SpoT"/>
    <property type="match status" value="1"/>
</dbReference>
<organism evidence="2 3">
    <name type="scientific">Flavobacterium flavipallidum</name>
    <dbReference type="NCBI Taxonomy" id="3139140"/>
    <lineage>
        <taxon>Bacteria</taxon>
        <taxon>Pseudomonadati</taxon>
        <taxon>Bacteroidota</taxon>
        <taxon>Flavobacteriia</taxon>
        <taxon>Flavobacteriales</taxon>
        <taxon>Flavobacteriaceae</taxon>
        <taxon>Flavobacterium</taxon>
    </lineage>
</organism>
<feature type="domain" description="RelA/SpoT" evidence="1">
    <location>
        <begin position="41"/>
        <end position="167"/>
    </location>
</feature>
<dbReference type="InterPro" id="IPR007685">
    <property type="entry name" value="RelA_SpoT"/>
</dbReference>